<evidence type="ECO:0000313" key="3">
    <source>
        <dbReference type="Proteomes" id="UP000317722"/>
    </source>
</evidence>
<feature type="domain" description="Flp pilus assembly protein RcpC/CpaB" evidence="1">
    <location>
        <begin position="117"/>
        <end position="244"/>
    </location>
</feature>
<proteinExistence type="predicted"/>
<dbReference type="Proteomes" id="UP000317722">
    <property type="component" value="Unassembled WGS sequence"/>
</dbReference>
<accession>A0A502D0D4</accession>
<sequence>MGRRVIAVFAAAIIALVGVASVLLYARGADARAVAANQPSTAYVSKAVIPSATTLKDAVRGGLLVKTTVPEKGLPAGALTQVNDANSSLLALTDIAPGEYVLESRFGTTPIGTKAIEVPSGMVAVSVQLTDPARVGSFVTPGTRIAIFDSYKIKAIGVDAKSKALNDANVTGTSVLLDDVLVIAMGDAALNPGSQAPAAEDSKDAKAANANATPSFLVTVAVTPANAARLIHGINNGVLYAALRSADLKMGTTPRVDDLNLFDLTGVGK</sequence>
<dbReference type="Pfam" id="PF16976">
    <property type="entry name" value="RcpC"/>
    <property type="match status" value="1"/>
</dbReference>
<dbReference type="RefSeq" id="WP_140736889.1">
    <property type="nucleotide sequence ID" value="NZ_RCZM01000001.1"/>
</dbReference>
<reference evidence="2 3" key="1">
    <citation type="journal article" date="2019" name="Environ. Microbiol.">
        <title>Species interactions and distinct microbial communities in high Arctic permafrost affected cryosols are associated with the CH4 and CO2 gas fluxes.</title>
        <authorList>
            <person name="Altshuler I."/>
            <person name="Hamel J."/>
            <person name="Turney S."/>
            <person name="Magnuson E."/>
            <person name="Levesque R."/>
            <person name="Greer C."/>
            <person name="Whyte L.G."/>
        </authorList>
    </citation>
    <scope>NUCLEOTIDE SEQUENCE [LARGE SCALE GENOMIC DNA]</scope>
    <source>
        <strain evidence="2 3">S9.3A</strain>
    </source>
</reference>
<protein>
    <submittedName>
        <fullName evidence="2">Flp pilus assembly protein CpaB</fullName>
    </submittedName>
</protein>
<name>A0A502D0D4_9MICO</name>
<keyword evidence="3" id="KW-1185">Reference proteome</keyword>
<dbReference type="EMBL" id="RCZM01000001">
    <property type="protein sequence ID" value="TPG19245.1"/>
    <property type="molecule type" value="Genomic_DNA"/>
</dbReference>
<comment type="caution">
    <text evidence="2">The sequence shown here is derived from an EMBL/GenBank/DDBJ whole genome shotgun (WGS) entry which is preliminary data.</text>
</comment>
<gene>
    <name evidence="2" type="ORF">EAH86_01705</name>
</gene>
<evidence type="ECO:0000313" key="2">
    <source>
        <dbReference type="EMBL" id="TPG19245.1"/>
    </source>
</evidence>
<dbReference type="AlphaFoldDB" id="A0A502D0D4"/>
<dbReference type="InterPro" id="IPR031571">
    <property type="entry name" value="RcpC_dom"/>
</dbReference>
<dbReference type="OrthoDB" id="5182178at2"/>
<organism evidence="2 3">
    <name type="scientific">Pedococcus bigeumensis</name>
    <dbReference type="NCBI Taxonomy" id="433644"/>
    <lineage>
        <taxon>Bacteria</taxon>
        <taxon>Bacillati</taxon>
        <taxon>Actinomycetota</taxon>
        <taxon>Actinomycetes</taxon>
        <taxon>Micrococcales</taxon>
        <taxon>Intrasporangiaceae</taxon>
        <taxon>Pedococcus</taxon>
    </lineage>
</organism>
<evidence type="ECO:0000259" key="1">
    <source>
        <dbReference type="Pfam" id="PF16976"/>
    </source>
</evidence>